<dbReference type="InterPro" id="IPR018461">
    <property type="entry name" value="Na/H_Antiport_NhaC-like_C"/>
</dbReference>
<name>A0A8J6Y3P6_9BACT</name>
<feature type="transmembrane region" description="Helical" evidence="6">
    <location>
        <begin position="94"/>
        <end position="113"/>
    </location>
</feature>
<dbReference type="EMBL" id="JACXWA010000032">
    <property type="protein sequence ID" value="MBD3870118.1"/>
    <property type="molecule type" value="Genomic_DNA"/>
</dbReference>
<sequence>MPHWLKSVLIMLATLGILFLLPGTDSAVNSWWSLLPPLVAIALVLAFHDVLVALLTAVWVGATMIAGGSPLAGFLRLIDTYVREALIDSDHMSIIVFSMLLGGMVAVISKSGGTVGVVRALEPLATTPRRTQVVTWAMGVLIFFDDYSNTLIVGNTMRPVTDRHRISREKLAFLVDSTAAPVACVALVSTWIGYEVSLIGDALAKSGSDLNPFSIFIASLPYSFYPAFALTATFVIAVSGRDWGPMLLAERRAREGELLAAGAQPLADFESSDLVPEEGVPCRWFNAVVPITLVIASTLIGLYYTGRQGLVEAGETSVSLSRIIGASDPFTVLLWASFIGLAAAVVLAVAQNILTVRSSLEATVTGFKSMFMAFVVLTLAWSLGQVCTDLETAAFLKSAVGPNMPPSLLPAVIFLVAAAVSFATGTSWGTMAILTPLAVPLALVSTTDDPGILAASVAAILGGAVFGDHCSPISDTTILSSMASGCDHVDHVRTQLPYALLAATVAILVGYLAYAATGVPAWILLVVGAAIIVVWIRLIGRTLD</sequence>
<keyword evidence="5 6" id="KW-0472">Membrane</keyword>
<feature type="transmembrane region" description="Helical" evidence="6">
    <location>
        <begin position="173"/>
        <end position="194"/>
    </location>
</feature>
<keyword evidence="4 6" id="KW-1133">Transmembrane helix</keyword>
<feature type="transmembrane region" description="Helical" evidence="6">
    <location>
        <begin position="404"/>
        <end position="423"/>
    </location>
</feature>
<feature type="transmembrane region" description="Helical" evidence="6">
    <location>
        <begin position="214"/>
        <end position="238"/>
    </location>
</feature>
<keyword evidence="3 6" id="KW-0812">Transmembrane</keyword>
<evidence type="ECO:0000313" key="8">
    <source>
        <dbReference type="EMBL" id="MBD3870118.1"/>
    </source>
</evidence>
<feature type="transmembrane region" description="Helical" evidence="6">
    <location>
        <begin position="332"/>
        <end position="354"/>
    </location>
</feature>
<comment type="subcellular location">
    <subcellularLocation>
        <location evidence="1">Cell membrane</location>
        <topology evidence="1">Multi-pass membrane protein</topology>
    </subcellularLocation>
</comment>
<feature type="transmembrane region" description="Helical" evidence="6">
    <location>
        <begin position="284"/>
        <end position="304"/>
    </location>
</feature>
<proteinExistence type="predicted"/>
<feature type="transmembrane region" description="Helical" evidence="6">
    <location>
        <begin position="366"/>
        <end position="384"/>
    </location>
</feature>
<evidence type="ECO:0000256" key="6">
    <source>
        <dbReference type="SAM" id="Phobius"/>
    </source>
</evidence>
<dbReference type="Proteomes" id="UP000598633">
    <property type="component" value="Unassembled WGS sequence"/>
</dbReference>
<dbReference type="AlphaFoldDB" id="A0A8J6Y3P6"/>
<evidence type="ECO:0000259" key="7">
    <source>
        <dbReference type="Pfam" id="PF03553"/>
    </source>
</evidence>
<feature type="transmembrane region" description="Helical" evidence="6">
    <location>
        <begin position="133"/>
        <end position="152"/>
    </location>
</feature>
<accession>A0A8J6Y3P6</accession>
<organism evidence="8 9">
    <name type="scientific">Candidatus Sulfomarinibacter kjeldsenii</name>
    <dbReference type="NCBI Taxonomy" id="2885994"/>
    <lineage>
        <taxon>Bacteria</taxon>
        <taxon>Pseudomonadati</taxon>
        <taxon>Acidobacteriota</taxon>
        <taxon>Thermoanaerobaculia</taxon>
        <taxon>Thermoanaerobaculales</taxon>
        <taxon>Candidatus Sulfomarinibacteraceae</taxon>
        <taxon>Candidatus Sulfomarinibacter</taxon>
    </lineage>
</organism>
<evidence type="ECO:0000256" key="4">
    <source>
        <dbReference type="ARBA" id="ARBA00022989"/>
    </source>
</evidence>
<gene>
    <name evidence="8" type="ORF">IFJ97_02015</name>
</gene>
<evidence type="ECO:0000313" key="9">
    <source>
        <dbReference type="Proteomes" id="UP000598633"/>
    </source>
</evidence>
<dbReference type="GO" id="GO:0005886">
    <property type="term" value="C:plasma membrane"/>
    <property type="evidence" value="ECO:0007669"/>
    <property type="project" value="UniProtKB-SubCell"/>
</dbReference>
<keyword evidence="2" id="KW-1003">Cell membrane</keyword>
<evidence type="ECO:0000256" key="1">
    <source>
        <dbReference type="ARBA" id="ARBA00004651"/>
    </source>
</evidence>
<protein>
    <submittedName>
        <fullName evidence="8">Na+/H+ antiporter NhaC family protein</fullName>
    </submittedName>
</protein>
<feature type="transmembrane region" description="Helical" evidence="6">
    <location>
        <begin position="50"/>
        <end position="74"/>
    </location>
</feature>
<feature type="transmembrane region" description="Helical" evidence="6">
    <location>
        <begin position="498"/>
        <end position="516"/>
    </location>
</feature>
<evidence type="ECO:0000256" key="3">
    <source>
        <dbReference type="ARBA" id="ARBA00022692"/>
    </source>
</evidence>
<evidence type="ECO:0000256" key="5">
    <source>
        <dbReference type="ARBA" id="ARBA00023136"/>
    </source>
</evidence>
<dbReference type="PANTHER" id="PTHR43478:SF1">
    <property type="entry name" value="NA+_H+ ANTIPORTER NHAC-LIKE C-TERMINAL DOMAIN-CONTAINING PROTEIN"/>
    <property type="match status" value="1"/>
</dbReference>
<reference evidence="8 9" key="1">
    <citation type="submission" date="2020-08" db="EMBL/GenBank/DDBJ databases">
        <title>Acidobacteriota in marine sediments use diverse sulfur dissimilation pathways.</title>
        <authorList>
            <person name="Wasmund K."/>
        </authorList>
    </citation>
    <scope>NUCLEOTIDE SEQUENCE [LARGE SCALE GENOMIC DNA]</scope>
    <source>
        <strain evidence="8">MAG AM3-A</strain>
    </source>
</reference>
<feature type="transmembrane region" description="Helical" evidence="6">
    <location>
        <begin position="522"/>
        <end position="540"/>
    </location>
</feature>
<feature type="domain" description="Na+/H+ antiporter NhaC-like C-terminal" evidence="7">
    <location>
        <begin position="182"/>
        <end position="512"/>
    </location>
</feature>
<dbReference type="Pfam" id="PF03553">
    <property type="entry name" value="Na_H_antiporter"/>
    <property type="match status" value="1"/>
</dbReference>
<evidence type="ECO:0000256" key="2">
    <source>
        <dbReference type="ARBA" id="ARBA00022475"/>
    </source>
</evidence>
<dbReference type="PANTHER" id="PTHR43478">
    <property type="entry name" value="NA+/H+ ANTIPORTER-RELATED"/>
    <property type="match status" value="1"/>
</dbReference>
<comment type="caution">
    <text evidence="8">The sequence shown here is derived from an EMBL/GenBank/DDBJ whole genome shotgun (WGS) entry which is preliminary data.</text>
</comment>